<accession>A0ABU6YL59</accession>
<sequence>MLNREISQQAEASARRVAALEATVQTQSQEVSDLRKAYADMYSLLTQMQSGGSSFTPLPDFPPPPPPPPPPQTDAPGTGSPDADDDPDYASIEDIPYQTLKPKVSRPQPTTLTASRCGCNNPITTIETNTYSTKIMYLNTEIKIEEEDDDDDHHHHHLRNKNNKKKKNEESSDRDDGENGGFEVKAGGDESDVGADDVAAGAGDGEGKGERKL</sequence>
<organism evidence="3 4">
    <name type="scientific">Stylosanthes scabra</name>
    <dbReference type="NCBI Taxonomy" id="79078"/>
    <lineage>
        <taxon>Eukaryota</taxon>
        <taxon>Viridiplantae</taxon>
        <taxon>Streptophyta</taxon>
        <taxon>Embryophyta</taxon>
        <taxon>Tracheophyta</taxon>
        <taxon>Spermatophyta</taxon>
        <taxon>Magnoliopsida</taxon>
        <taxon>eudicotyledons</taxon>
        <taxon>Gunneridae</taxon>
        <taxon>Pentapetalae</taxon>
        <taxon>rosids</taxon>
        <taxon>fabids</taxon>
        <taxon>Fabales</taxon>
        <taxon>Fabaceae</taxon>
        <taxon>Papilionoideae</taxon>
        <taxon>50 kb inversion clade</taxon>
        <taxon>dalbergioids sensu lato</taxon>
        <taxon>Dalbergieae</taxon>
        <taxon>Pterocarpus clade</taxon>
        <taxon>Stylosanthes</taxon>
    </lineage>
</organism>
<feature type="coiled-coil region" evidence="1">
    <location>
        <begin position="3"/>
        <end position="37"/>
    </location>
</feature>
<dbReference type="Proteomes" id="UP001341840">
    <property type="component" value="Unassembled WGS sequence"/>
</dbReference>
<dbReference type="EMBL" id="JASCZI010242067">
    <property type="protein sequence ID" value="MED6209393.1"/>
    <property type="molecule type" value="Genomic_DNA"/>
</dbReference>
<keyword evidence="4" id="KW-1185">Reference proteome</keyword>
<feature type="compositionally biased region" description="Pro residues" evidence="2">
    <location>
        <begin position="59"/>
        <end position="73"/>
    </location>
</feature>
<proteinExistence type="predicted"/>
<feature type="region of interest" description="Disordered" evidence="2">
    <location>
        <begin position="49"/>
        <end position="125"/>
    </location>
</feature>
<evidence type="ECO:0000256" key="1">
    <source>
        <dbReference type="SAM" id="Coils"/>
    </source>
</evidence>
<evidence type="ECO:0000313" key="4">
    <source>
        <dbReference type="Proteomes" id="UP001341840"/>
    </source>
</evidence>
<keyword evidence="1" id="KW-0175">Coiled coil</keyword>
<protein>
    <submittedName>
        <fullName evidence="3">Uncharacterized protein</fullName>
    </submittedName>
</protein>
<feature type="region of interest" description="Disordered" evidence="2">
    <location>
        <begin position="148"/>
        <end position="213"/>
    </location>
</feature>
<evidence type="ECO:0000256" key="2">
    <source>
        <dbReference type="SAM" id="MobiDB-lite"/>
    </source>
</evidence>
<reference evidence="3 4" key="1">
    <citation type="journal article" date="2023" name="Plants (Basel)">
        <title>Bridging the Gap: Combining Genomics and Transcriptomics Approaches to Understand Stylosanthes scabra, an Orphan Legume from the Brazilian Caatinga.</title>
        <authorList>
            <person name="Ferreira-Neto J.R.C."/>
            <person name="da Silva M.D."/>
            <person name="Binneck E."/>
            <person name="de Melo N.F."/>
            <person name="da Silva R.H."/>
            <person name="de Melo A.L.T.M."/>
            <person name="Pandolfi V."/>
            <person name="Bustamante F.O."/>
            <person name="Brasileiro-Vidal A.C."/>
            <person name="Benko-Iseppon A.M."/>
        </authorList>
    </citation>
    <scope>NUCLEOTIDE SEQUENCE [LARGE SCALE GENOMIC DNA]</scope>
    <source>
        <tissue evidence="3">Leaves</tissue>
    </source>
</reference>
<comment type="caution">
    <text evidence="3">The sequence shown here is derived from an EMBL/GenBank/DDBJ whole genome shotgun (WGS) entry which is preliminary data.</text>
</comment>
<name>A0ABU6YL59_9FABA</name>
<feature type="compositionally biased region" description="Basic residues" evidence="2">
    <location>
        <begin position="154"/>
        <end position="166"/>
    </location>
</feature>
<gene>
    <name evidence="3" type="ORF">PIB30_054243</name>
</gene>
<evidence type="ECO:0000313" key="3">
    <source>
        <dbReference type="EMBL" id="MED6209393.1"/>
    </source>
</evidence>